<dbReference type="Gramene" id="QL05p063857:mrna">
    <property type="protein sequence ID" value="QL05p063857:mrna"/>
    <property type="gene ID" value="QL05p063857"/>
</dbReference>
<feature type="domain" description="Disease resistance N-terminal" evidence="7">
    <location>
        <begin position="9"/>
        <end position="82"/>
    </location>
</feature>
<evidence type="ECO:0000313" key="10">
    <source>
        <dbReference type="EnsemblPlants" id="QL05p063857:mrna"/>
    </source>
</evidence>
<dbReference type="InterPro" id="IPR041118">
    <property type="entry name" value="Rx_N"/>
</dbReference>
<dbReference type="GO" id="GO:0006952">
    <property type="term" value="P:defense response"/>
    <property type="evidence" value="ECO:0007669"/>
    <property type="project" value="UniProtKB-KW"/>
</dbReference>
<dbReference type="InterPro" id="IPR056789">
    <property type="entry name" value="LRR_R13L1-DRL21"/>
</dbReference>
<evidence type="ECO:0000259" key="6">
    <source>
        <dbReference type="Pfam" id="PF00931"/>
    </source>
</evidence>
<dbReference type="PRINTS" id="PR00364">
    <property type="entry name" value="DISEASERSIST"/>
</dbReference>
<evidence type="ECO:0000256" key="5">
    <source>
        <dbReference type="ARBA" id="ARBA00022840"/>
    </source>
</evidence>
<keyword evidence="4" id="KW-0611">Plant defense</keyword>
<keyword evidence="11" id="KW-1185">Reference proteome</keyword>
<reference evidence="10 11" key="1">
    <citation type="journal article" date="2016" name="G3 (Bethesda)">
        <title>First Draft Assembly and Annotation of the Genome of a California Endemic Oak Quercus lobata Nee (Fagaceae).</title>
        <authorList>
            <person name="Sork V.L."/>
            <person name="Fitz-Gibbon S.T."/>
            <person name="Puiu D."/>
            <person name="Crepeau M."/>
            <person name="Gugger P.F."/>
            <person name="Sherman R."/>
            <person name="Stevens K."/>
            <person name="Langley C.H."/>
            <person name="Pellegrini M."/>
            <person name="Salzberg S.L."/>
        </authorList>
    </citation>
    <scope>NUCLEOTIDE SEQUENCE [LARGE SCALE GENOMIC DNA]</scope>
    <source>
        <strain evidence="10 11">cv. SW786</strain>
    </source>
</reference>
<dbReference type="Gene3D" id="1.10.8.430">
    <property type="entry name" value="Helical domain of apoptotic protease-activating factors"/>
    <property type="match status" value="1"/>
</dbReference>
<dbReference type="GO" id="GO:0043531">
    <property type="term" value="F:ADP binding"/>
    <property type="evidence" value="ECO:0007669"/>
    <property type="project" value="InterPro"/>
</dbReference>
<sequence length="1342" mass="154360">MVEIVLNDVVERLIANAFSLIATENIGFESSFKVELKNLLETLFKVKFLLDDAQKKQSSDESVRIWLMKLRDVAYDADNVLDYESFWQEVQTQNLMVDQVRSFSFFNLDKVKTIRQLLDKIVHDVAGFGLRMELVNSIPNISLDMNIDPLLDDSEVVGREYDVTKMVNVLISSSNQQVISILPIVGMAGLGKTTLARLVYNNELIKKHFDVLAWVNVGIHFDVEGILREILISLEEDLSDLNYDKILQICAEKLRAIKYLLILDDVQDEDLEKWDTLKGYLSKFNSSTGNNIVVTTRSDNVAKIMETHPKHQLEKLSKDDCWSIFKKRTFTNGRIPLTLDLEVIGREIAKKCGGVPWVARVLGGTMSFECDKNNWLEIQNNEIWDLLDEDNSDIFPMLKLCFDHLPTPSLKRCFAYCAIFPKDYDMKKDEVIQYWMAEGFLELAKEVNMVMEDIGDMYFNILLATSFFQNARIDDYGNIISCKMHDLVHDFALSISKSESLILEGDPVDSVSSIRPLFVRFDSKTTLGTSFSGDGFIKVRTLMLENFDFDIMLSKFRCLRVLKLSSDGLPDSIEQLIHLRLLDIYQTRIKELPKSITKLYNLQTLRIEKCNRFGLFSFPEDLSNLIKLRHIHINGFQPYHKTPKNMRRLTCLQTLPIFFVGPDEGYLIKELGPLKNLRGEIRIRNLENVTDEEEAKSAKLNEKGIFNLELSWRSRWSRAKEDMYDEDEKVLEGLQPHPNLKSLTISEYLGKKFPSWVVGLSSLYHNLIEIYLISCWKCEEVPTLGQLPCLRVLEIIGTEYLTCIGSEFYFYSDGSYRNTTTILFPALRILKLEEMETLEEWKDAKELTTADEVLFVFPCLEELTLIYCPQLRDLPDSLLTCVSLQKLVVENCPMLRSLPGVRSIIRSGIEEPPSGLQYLENGDCRRLPSSSTSSIHPSQRVVGLSSLYHNLIEITLYACFNCEEVPTLGQLPCLRVLEMGGMGKVRCIGSEFYFYSDGSYRNTTTKLFPALRILELGWMETLEEWKDAKGLTTADEVLFVFPCLQKLTLIRCEELRYLPDSLRTCVSLQKLVVMSCPMLRSLPGVPSVIRHLEIIECGIDELPSGLQLCTFLQYLKIEGCPNLKSIPDLGEVFHSLINLKLINSPELRLKLPLRRLKTLVIGGFIEELDAFPILRYPSIRYSHASLKKLRLHGRPTLNSLPNEIQLFTALEELQIQNFNGMEALPDWFGYLSSLQKLCLYYCKKLMYLPILHLTNLKHLHIDDCRNLEKRCAEGSGAEWFQIAHIPNIQINGIYIQGKDSEDSDNFHDSDYEELSDSDYEEFDKYDDSEDDRDDYLQEDLIW</sequence>
<dbReference type="Pfam" id="PF00931">
    <property type="entry name" value="NB-ARC"/>
    <property type="match status" value="1"/>
</dbReference>
<dbReference type="Gene3D" id="3.80.10.10">
    <property type="entry name" value="Ribonuclease Inhibitor"/>
    <property type="match status" value="3"/>
</dbReference>
<name>A0A7N2LT72_QUELO</name>
<dbReference type="PANTHER" id="PTHR36766:SF70">
    <property type="entry name" value="DISEASE RESISTANCE PROTEIN RGA4"/>
    <property type="match status" value="1"/>
</dbReference>
<organism evidence="10 11">
    <name type="scientific">Quercus lobata</name>
    <name type="common">Valley oak</name>
    <dbReference type="NCBI Taxonomy" id="97700"/>
    <lineage>
        <taxon>Eukaryota</taxon>
        <taxon>Viridiplantae</taxon>
        <taxon>Streptophyta</taxon>
        <taxon>Embryophyta</taxon>
        <taxon>Tracheophyta</taxon>
        <taxon>Spermatophyta</taxon>
        <taxon>Magnoliopsida</taxon>
        <taxon>eudicotyledons</taxon>
        <taxon>Gunneridae</taxon>
        <taxon>Pentapetalae</taxon>
        <taxon>rosids</taxon>
        <taxon>fabids</taxon>
        <taxon>Fagales</taxon>
        <taxon>Fagaceae</taxon>
        <taxon>Quercus</taxon>
    </lineage>
</organism>
<proteinExistence type="predicted"/>
<dbReference type="FunFam" id="1.10.10.10:FF:000322">
    <property type="entry name" value="Probable disease resistance protein At1g63360"/>
    <property type="match status" value="1"/>
</dbReference>
<feature type="domain" description="R13L1/DRL21-like LRR repeat region" evidence="9">
    <location>
        <begin position="1204"/>
        <end position="1264"/>
    </location>
</feature>
<dbReference type="InterPro" id="IPR058922">
    <property type="entry name" value="WHD_DRP"/>
</dbReference>
<dbReference type="Pfam" id="PF18052">
    <property type="entry name" value="Rx_N"/>
    <property type="match status" value="1"/>
</dbReference>
<dbReference type="SUPFAM" id="SSF52540">
    <property type="entry name" value="P-loop containing nucleoside triphosphate hydrolases"/>
    <property type="match status" value="1"/>
</dbReference>
<keyword evidence="3" id="KW-0547">Nucleotide-binding</keyword>
<dbReference type="InParanoid" id="A0A7N2LT72"/>
<dbReference type="OMA" id="SIRYSHA"/>
<dbReference type="InterPro" id="IPR036388">
    <property type="entry name" value="WH-like_DNA-bd_sf"/>
</dbReference>
<dbReference type="Gene3D" id="1.10.10.10">
    <property type="entry name" value="Winged helix-like DNA-binding domain superfamily/Winged helix DNA-binding domain"/>
    <property type="match status" value="1"/>
</dbReference>
<evidence type="ECO:0000259" key="9">
    <source>
        <dbReference type="Pfam" id="PF25019"/>
    </source>
</evidence>
<dbReference type="Gene3D" id="1.20.5.4130">
    <property type="match status" value="1"/>
</dbReference>
<feature type="domain" description="Disease resistance protein winged helix" evidence="8">
    <location>
        <begin position="419"/>
        <end position="492"/>
    </location>
</feature>
<feature type="domain" description="NB-ARC" evidence="6">
    <location>
        <begin position="160"/>
        <end position="332"/>
    </location>
</feature>
<dbReference type="InterPro" id="IPR027417">
    <property type="entry name" value="P-loop_NTPase"/>
</dbReference>
<dbReference type="SUPFAM" id="SSF52058">
    <property type="entry name" value="L domain-like"/>
    <property type="match status" value="2"/>
</dbReference>
<keyword evidence="5" id="KW-0067">ATP-binding</keyword>
<evidence type="ECO:0000259" key="8">
    <source>
        <dbReference type="Pfam" id="PF23559"/>
    </source>
</evidence>
<accession>A0A7N2LT72</accession>
<dbReference type="PANTHER" id="PTHR36766">
    <property type="entry name" value="PLANT BROAD-SPECTRUM MILDEW RESISTANCE PROTEIN RPW8"/>
    <property type="match status" value="1"/>
</dbReference>
<dbReference type="EMBL" id="LRBV02000005">
    <property type="status" value="NOT_ANNOTATED_CDS"/>
    <property type="molecule type" value="Genomic_DNA"/>
</dbReference>
<dbReference type="InterPro" id="IPR032675">
    <property type="entry name" value="LRR_dom_sf"/>
</dbReference>
<evidence type="ECO:0000259" key="7">
    <source>
        <dbReference type="Pfam" id="PF18052"/>
    </source>
</evidence>
<evidence type="ECO:0000256" key="4">
    <source>
        <dbReference type="ARBA" id="ARBA00022821"/>
    </source>
</evidence>
<keyword evidence="1" id="KW-0433">Leucine-rich repeat</keyword>
<keyword evidence="2" id="KW-0677">Repeat</keyword>
<dbReference type="GO" id="GO:0051707">
    <property type="term" value="P:response to other organism"/>
    <property type="evidence" value="ECO:0007669"/>
    <property type="project" value="UniProtKB-ARBA"/>
</dbReference>
<dbReference type="InterPro" id="IPR042197">
    <property type="entry name" value="Apaf_helical"/>
</dbReference>
<reference evidence="10" key="2">
    <citation type="submission" date="2021-01" db="UniProtKB">
        <authorList>
            <consortium name="EnsemblPlants"/>
        </authorList>
    </citation>
    <scope>IDENTIFICATION</scope>
</reference>
<dbReference type="InterPro" id="IPR002182">
    <property type="entry name" value="NB-ARC"/>
</dbReference>
<dbReference type="EnsemblPlants" id="QL05p063857:mrna">
    <property type="protein sequence ID" value="QL05p063857:mrna"/>
    <property type="gene ID" value="QL05p063857"/>
</dbReference>
<feature type="domain" description="R13L1/DRL21-like LRR repeat region" evidence="9">
    <location>
        <begin position="668"/>
        <end position="796"/>
    </location>
</feature>
<protein>
    <submittedName>
        <fullName evidence="10">Uncharacterized protein</fullName>
    </submittedName>
</protein>
<dbReference type="Pfam" id="PF25019">
    <property type="entry name" value="LRR_R13L1-DRL21"/>
    <property type="match status" value="2"/>
</dbReference>
<evidence type="ECO:0000313" key="11">
    <source>
        <dbReference type="Proteomes" id="UP000594261"/>
    </source>
</evidence>
<dbReference type="GO" id="GO:0005524">
    <property type="term" value="F:ATP binding"/>
    <property type="evidence" value="ECO:0007669"/>
    <property type="project" value="UniProtKB-KW"/>
</dbReference>
<evidence type="ECO:0000256" key="2">
    <source>
        <dbReference type="ARBA" id="ARBA00022737"/>
    </source>
</evidence>
<evidence type="ECO:0000256" key="1">
    <source>
        <dbReference type="ARBA" id="ARBA00022614"/>
    </source>
</evidence>
<evidence type="ECO:0000256" key="3">
    <source>
        <dbReference type="ARBA" id="ARBA00022741"/>
    </source>
</evidence>
<dbReference type="Proteomes" id="UP000594261">
    <property type="component" value="Chromosome 5"/>
</dbReference>
<dbReference type="Pfam" id="PF23559">
    <property type="entry name" value="WHD_DRP"/>
    <property type="match status" value="1"/>
</dbReference>
<dbReference type="Gene3D" id="3.40.50.300">
    <property type="entry name" value="P-loop containing nucleotide triphosphate hydrolases"/>
    <property type="match status" value="1"/>
</dbReference>